<accession>A0ABP8VBZ5</accession>
<keyword evidence="2" id="KW-1185">Reference proteome</keyword>
<comment type="caution">
    <text evidence="1">The sequence shown here is derived from an EMBL/GenBank/DDBJ whole genome shotgun (WGS) entry which is preliminary data.</text>
</comment>
<dbReference type="Proteomes" id="UP001500604">
    <property type="component" value="Unassembled WGS sequence"/>
</dbReference>
<proteinExistence type="predicted"/>
<gene>
    <name evidence="1" type="ORF">GCM10023116_48190</name>
</gene>
<organism evidence="1 2">
    <name type="scientific">Kistimonas scapharcae</name>
    <dbReference type="NCBI Taxonomy" id="1036133"/>
    <lineage>
        <taxon>Bacteria</taxon>
        <taxon>Pseudomonadati</taxon>
        <taxon>Pseudomonadota</taxon>
        <taxon>Gammaproteobacteria</taxon>
        <taxon>Oceanospirillales</taxon>
        <taxon>Endozoicomonadaceae</taxon>
        <taxon>Kistimonas</taxon>
    </lineage>
</organism>
<evidence type="ECO:0000313" key="1">
    <source>
        <dbReference type="EMBL" id="GAA4652535.1"/>
    </source>
</evidence>
<sequence>MPDFDRNYVVAFEVPRRDGSTIALACVAARSKVMALCEAVRMNFDLSREEWELLMLEGDRVGGYLRTLKRWGINVSEPVIKEHITPLCMPRLRKIRRVSSNA</sequence>
<dbReference type="EMBL" id="BAABFL010000477">
    <property type="protein sequence ID" value="GAA4652535.1"/>
    <property type="molecule type" value="Genomic_DNA"/>
</dbReference>
<reference evidence="2" key="1">
    <citation type="journal article" date="2019" name="Int. J. Syst. Evol. Microbiol.">
        <title>The Global Catalogue of Microorganisms (GCM) 10K type strain sequencing project: providing services to taxonomists for standard genome sequencing and annotation.</title>
        <authorList>
            <consortium name="The Broad Institute Genomics Platform"/>
            <consortium name="The Broad Institute Genome Sequencing Center for Infectious Disease"/>
            <person name="Wu L."/>
            <person name="Ma J."/>
        </authorList>
    </citation>
    <scope>NUCLEOTIDE SEQUENCE [LARGE SCALE GENOMIC DNA]</scope>
    <source>
        <strain evidence="2">JCM 17805</strain>
    </source>
</reference>
<evidence type="ECO:0000313" key="2">
    <source>
        <dbReference type="Proteomes" id="UP001500604"/>
    </source>
</evidence>
<name>A0ABP8VBZ5_9GAMM</name>
<protein>
    <submittedName>
        <fullName evidence="1">Uncharacterized protein</fullName>
    </submittedName>
</protein>